<evidence type="ECO:0000256" key="1">
    <source>
        <dbReference type="SAM" id="MobiDB-lite"/>
    </source>
</evidence>
<dbReference type="EMBL" id="JBEAFC010000008">
    <property type="protein sequence ID" value="KAL1546064.1"/>
    <property type="molecule type" value="Genomic_DNA"/>
</dbReference>
<name>A0ABD1GPK8_SALDI</name>
<sequence length="87" mass="10269">MTMEEEGNGNESRGNMKELKGLNTRIGLRGKRREGEKQPLDHRNLKLRDYEETKQKEWDQMLTIVLKRAEKAKAEREKERSLLLIST</sequence>
<dbReference type="Proteomes" id="UP001567538">
    <property type="component" value="Unassembled WGS sequence"/>
</dbReference>
<gene>
    <name evidence="2" type="ORF">AAHA92_22717</name>
</gene>
<keyword evidence="3" id="KW-1185">Reference proteome</keyword>
<evidence type="ECO:0000313" key="2">
    <source>
        <dbReference type="EMBL" id="KAL1546064.1"/>
    </source>
</evidence>
<protein>
    <submittedName>
        <fullName evidence="2">Uncharacterized protein</fullName>
    </submittedName>
</protein>
<comment type="caution">
    <text evidence="2">The sequence shown here is derived from an EMBL/GenBank/DDBJ whole genome shotgun (WGS) entry which is preliminary data.</text>
</comment>
<evidence type="ECO:0000313" key="3">
    <source>
        <dbReference type="Proteomes" id="UP001567538"/>
    </source>
</evidence>
<proteinExistence type="predicted"/>
<accession>A0ABD1GPK8</accession>
<dbReference type="AlphaFoldDB" id="A0ABD1GPK8"/>
<reference evidence="2 3" key="1">
    <citation type="submission" date="2024-06" db="EMBL/GenBank/DDBJ databases">
        <title>A chromosome level genome sequence of Diviner's sage (Salvia divinorum).</title>
        <authorList>
            <person name="Ford S.A."/>
            <person name="Ro D.-K."/>
            <person name="Ness R.W."/>
            <person name="Phillips M.A."/>
        </authorList>
    </citation>
    <scope>NUCLEOTIDE SEQUENCE [LARGE SCALE GENOMIC DNA]</scope>
    <source>
        <strain evidence="2">SAF-2024a</strain>
        <tissue evidence="2">Leaf</tissue>
    </source>
</reference>
<organism evidence="2 3">
    <name type="scientific">Salvia divinorum</name>
    <name type="common">Maria pastora</name>
    <name type="synonym">Diviner's sage</name>
    <dbReference type="NCBI Taxonomy" id="28513"/>
    <lineage>
        <taxon>Eukaryota</taxon>
        <taxon>Viridiplantae</taxon>
        <taxon>Streptophyta</taxon>
        <taxon>Embryophyta</taxon>
        <taxon>Tracheophyta</taxon>
        <taxon>Spermatophyta</taxon>
        <taxon>Magnoliopsida</taxon>
        <taxon>eudicotyledons</taxon>
        <taxon>Gunneridae</taxon>
        <taxon>Pentapetalae</taxon>
        <taxon>asterids</taxon>
        <taxon>lamiids</taxon>
        <taxon>Lamiales</taxon>
        <taxon>Lamiaceae</taxon>
        <taxon>Nepetoideae</taxon>
        <taxon>Mentheae</taxon>
        <taxon>Salviinae</taxon>
        <taxon>Salvia</taxon>
        <taxon>Salvia subgen. Calosphace</taxon>
    </lineage>
</organism>
<feature type="region of interest" description="Disordered" evidence="1">
    <location>
        <begin position="1"/>
        <end position="41"/>
    </location>
</feature>